<proteinExistence type="predicted"/>
<dbReference type="InterPro" id="IPR022025">
    <property type="entry name" value="Amidoligase_2"/>
</dbReference>
<accession>A0A4V3BKD7</accession>
<dbReference type="Proteomes" id="UP000295764">
    <property type="component" value="Unassembled WGS sequence"/>
</dbReference>
<protein>
    <submittedName>
        <fullName evidence="1">Putative amidoligase enzyme</fullName>
    </submittedName>
</protein>
<dbReference type="OrthoDB" id="569444at2"/>
<evidence type="ECO:0000313" key="1">
    <source>
        <dbReference type="EMBL" id="TDN42392.1"/>
    </source>
</evidence>
<dbReference type="AlphaFoldDB" id="A0A4V3BKD7"/>
<organism evidence="1 2">
    <name type="scientific">Curtobacterium flaccumfaciens</name>
    <dbReference type="NCBI Taxonomy" id="2035"/>
    <lineage>
        <taxon>Bacteria</taxon>
        <taxon>Bacillati</taxon>
        <taxon>Actinomycetota</taxon>
        <taxon>Actinomycetes</taxon>
        <taxon>Micrococcales</taxon>
        <taxon>Microbacteriaceae</taxon>
        <taxon>Curtobacterium</taxon>
    </lineage>
</organism>
<sequence length="351" mass="38004">MTTLRRRIGFEIELLAPRGSDRRALARSVADQVGGRVSTVFHTDSEPSLVPGMGQFWHLTPGFAVTDGAGRPVASFVDDITLVDDLRDLADPTDVPSAEDGWYRILSDEPRLLRLVERHETPGAPFDRVLRSAAELFGTRVDVIGPVRRLDDESGATLAMATALARGRDRPCEIVTAPLTADHHATLELLLGRARALGFTVPREAAVHLHFDGAPFRAPGPFANLVRLFALWRDELRSALGSNPAATRVRRLPDELLALVETADGWPALQTAAAGVGLTKFFDVNLTALLDADPVRDTVEVRILPGSIDADGITERAALVERLLDRCLLSEPVPSPERAGGDLRALADHVV</sequence>
<dbReference type="GO" id="GO:0016874">
    <property type="term" value="F:ligase activity"/>
    <property type="evidence" value="ECO:0007669"/>
    <property type="project" value="UniProtKB-KW"/>
</dbReference>
<dbReference type="Pfam" id="PF12224">
    <property type="entry name" value="Amidoligase_2"/>
    <property type="match status" value="1"/>
</dbReference>
<keyword evidence="1" id="KW-0436">Ligase</keyword>
<reference evidence="1 2" key="1">
    <citation type="submission" date="2019-03" db="EMBL/GenBank/DDBJ databases">
        <title>Genomic analyses of the natural microbiome of Caenorhabditis elegans.</title>
        <authorList>
            <person name="Samuel B."/>
        </authorList>
    </citation>
    <scope>NUCLEOTIDE SEQUENCE [LARGE SCALE GENOMIC DNA]</scope>
    <source>
        <strain evidence="1 2">JUb65</strain>
    </source>
</reference>
<name>A0A4V3BKD7_9MICO</name>
<evidence type="ECO:0000313" key="2">
    <source>
        <dbReference type="Proteomes" id="UP000295764"/>
    </source>
</evidence>
<gene>
    <name evidence="1" type="ORF">EDF64_11235</name>
</gene>
<dbReference type="RefSeq" id="WP_133520782.1">
    <property type="nucleotide sequence ID" value="NZ_SNVW01000012.1"/>
</dbReference>
<dbReference type="EMBL" id="SNVW01000012">
    <property type="protein sequence ID" value="TDN42392.1"/>
    <property type="molecule type" value="Genomic_DNA"/>
</dbReference>
<comment type="caution">
    <text evidence="1">The sequence shown here is derived from an EMBL/GenBank/DDBJ whole genome shotgun (WGS) entry which is preliminary data.</text>
</comment>